<protein>
    <submittedName>
        <fullName evidence="2">Beta-barrel assembly machine subunit BamF</fullName>
    </submittedName>
</protein>
<dbReference type="RefSeq" id="WP_089881917.1">
    <property type="nucleotide sequence ID" value="NZ_FNPF01000004.1"/>
</dbReference>
<evidence type="ECO:0000313" key="2">
    <source>
        <dbReference type="EMBL" id="SDY20668.1"/>
    </source>
</evidence>
<keyword evidence="3" id="KW-1185">Reference proteome</keyword>
<dbReference type="Pfam" id="PF11233">
    <property type="entry name" value="DUF3035"/>
    <property type="match status" value="1"/>
</dbReference>
<feature type="chain" id="PRO_5011479106" evidence="1">
    <location>
        <begin position="21"/>
        <end position="175"/>
    </location>
</feature>
<name>A0A1H3I0Q7_9RHOB</name>
<evidence type="ECO:0000313" key="3">
    <source>
        <dbReference type="Proteomes" id="UP000199286"/>
    </source>
</evidence>
<proteinExistence type="predicted"/>
<gene>
    <name evidence="2" type="ORF">SAMN05444340_104253</name>
</gene>
<dbReference type="AlphaFoldDB" id="A0A1H3I0Q7"/>
<evidence type="ECO:0000256" key="1">
    <source>
        <dbReference type="SAM" id="SignalP"/>
    </source>
</evidence>
<sequence length="175" mass="18609">MRAARLLGVLAFGALFSTLAACGDRDIGLRDLRSFDRSPEEFGIVPNRPLELPETTALPAPTPGGANRTDLNPKADAVAALGGNPAATVARGAAIPAQDATLVSAASRFGRDAGIRAELAADDLAFRQRQSLFTWSIVPRDDYAAAYRSQTLDAYRWLEVYRRAGARTPTAPPEG</sequence>
<keyword evidence="1" id="KW-0732">Signal</keyword>
<reference evidence="2 3" key="1">
    <citation type="submission" date="2016-10" db="EMBL/GenBank/DDBJ databases">
        <authorList>
            <person name="de Groot N.N."/>
        </authorList>
    </citation>
    <scope>NUCLEOTIDE SEQUENCE [LARGE SCALE GENOMIC DNA]</scope>
    <source>
        <strain evidence="2 3">DSM 26880</strain>
    </source>
</reference>
<organism evidence="2 3">
    <name type="scientific">Citreimonas salinaria</name>
    <dbReference type="NCBI Taxonomy" id="321339"/>
    <lineage>
        <taxon>Bacteria</taxon>
        <taxon>Pseudomonadati</taxon>
        <taxon>Pseudomonadota</taxon>
        <taxon>Alphaproteobacteria</taxon>
        <taxon>Rhodobacterales</taxon>
        <taxon>Roseobacteraceae</taxon>
        <taxon>Citreimonas</taxon>
    </lineage>
</organism>
<dbReference type="STRING" id="321339.SAMN05444340_104253"/>
<dbReference type="OrthoDB" id="7876689at2"/>
<dbReference type="InterPro" id="IPR021395">
    <property type="entry name" value="DUF3035"/>
</dbReference>
<dbReference type="Proteomes" id="UP000199286">
    <property type="component" value="Unassembled WGS sequence"/>
</dbReference>
<dbReference type="PROSITE" id="PS51257">
    <property type="entry name" value="PROKAR_LIPOPROTEIN"/>
    <property type="match status" value="1"/>
</dbReference>
<dbReference type="EMBL" id="FNPF01000004">
    <property type="protein sequence ID" value="SDY20668.1"/>
    <property type="molecule type" value="Genomic_DNA"/>
</dbReference>
<feature type="signal peptide" evidence="1">
    <location>
        <begin position="1"/>
        <end position="20"/>
    </location>
</feature>
<accession>A0A1H3I0Q7</accession>